<dbReference type="InterPro" id="IPR007627">
    <property type="entry name" value="RNA_pol_sigma70_r2"/>
</dbReference>
<dbReference type="GO" id="GO:0016987">
    <property type="term" value="F:sigma factor activity"/>
    <property type="evidence" value="ECO:0007669"/>
    <property type="project" value="UniProtKB-KW"/>
</dbReference>
<dbReference type="SUPFAM" id="SSF88659">
    <property type="entry name" value="Sigma3 and sigma4 domains of RNA polymerase sigma factors"/>
    <property type="match status" value="1"/>
</dbReference>
<feature type="domain" description="HTH luxR-type" evidence="5">
    <location>
        <begin position="120"/>
        <end position="175"/>
    </location>
</feature>
<dbReference type="PANTHER" id="PTHR43133:SF46">
    <property type="entry name" value="RNA POLYMERASE SIGMA-70 FACTOR ECF SUBFAMILY"/>
    <property type="match status" value="1"/>
</dbReference>
<dbReference type="GO" id="GO:0003677">
    <property type="term" value="F:DNA binding"/>
    <property type="evidence" value="ECO:0007669"/>
    <property type="project" value="InterPro"/>
</dbReference>
<dbReference type="PRINTS" id="PR00038">
    <property type="entry name" value="HTHLUXR"/>
</dbReference>
<dbReference type="InterPro" id="IPR000792">
    <property type="entry name" value="Tscrpt_reg_LuxR_C"/>
</dbReference>
<dbReference type="InterPro" id="IPR013325">
    <property type="entry name" value="RNA_pol_sigma_r2"/>
</dbReference>
<comment type="similarity">
    <text evidence="1">Belongs to the sigma-70 factor family. ECF subfamily.</text>
</comment>
<dbReference type="Pfam" id="PF04542">
    <property type="entry name" value="Sigma70_r2"/>
    <property type="match status" value="1"/>
</dbReference>
<dbReference type="Pfam" id="PF08281">
    <property type="entry name" value="Sigma70_r4_2"/>
    <property type="match status" value="1"/>
</dbReference>
<keyword evidence="2" id="KW-0805">Transcription regulation</keyword>
<evidence type="ECO:0000313" key="6">
    <source>
        <dbReference type="EMBL" id="PKQ66846.1"/>
    </source>
</evidence>
<evidence type="ECO:0000256" key="2">
    <source>
        <dbReference type="ARBA" id="ARBA00023015"/>
    </source>
</evidence>
<dbReference type="Proteomes" id="UP000233618">
    <property type="component" value="Unassembled WGS sequence"/>
</dbReference>
<keyword evidence="4" id="KW-0804">Transcription</keyword>
<gene>
    <name evidence="6" type="ORF">BZG01_09535</name>
</gene>
<keyword evidence="7" id="KW-1185">Reference proteome</keyword>
<dbReference type="AlphaFoldDB" id="A0A2N3I961"/>
<dbReference type="InterPro" id="IPR039425">
    <property type="entry name" value="RNA_pol_sigma-70-like"/>
</dbReference>
<dbReference type="SMART" id="SM00421">
    <property type="entry name" value="HTH_LUXR"/>
    <property type="match status" value="1"/>
</dbReference>
<organism evidence="6 7">
    <name type="scientific">Labilibaculum manganireducens</name>
    <dbReference type="NCBI Taxonomy" id="1940525"/>
    <lineage>
        <taxon>Bacteria</taxon>
        <taxon>Pseudomonadati</taxon>
        <taxon>Bacteroidota</taxon>
        <taxon>Bacteroidia</taxon>
        <taxon>Marinilabiliales</taxon>
        <taxon>Marinifilaceae</taxon>
        <taxon>Labilibaculum</taxon>
    </lineage>
</organism>
<dbReference type="InterPro" id="IPR013249">
    <property type="entry name" value="RNA_pol_sigma70_r4_t2"/>
</dbReference>
<proteinExistence type="inferred from homology"/>
<dbReference type="NCBIfam" id="TIGR02985">
    <property type="entry name" value="Sig70_bacteroi1"/>
    <property type="match status" value="1"/>
</dbReference>
<reference evidence="6 7" key="1">
    <citation type="journal article" date="2017" name="Front. Microbiol.">
        <title>Labilibaculum manganireducens gen. nov., sp. nov. and Labilibaculum filiforme sp. nov., Novel Bacteroidetes Isolated from Subsurface Sediments of the Baltic Sea.</title>
        <authorList>
            <person name="Vandieken V."/>
            <person name="Marshall I.P."/>
            <person name="Niemann H."/>
            <person name="Engelen B."/>
            <person name="Cypionka H."/>
        </authorList>
    </citation>
    <scope>NUCLEOTIDE SEQUENCE [LARGE SCALE GENOMIC DNA]</scope>
    <source>
        <strain evidence="6 7">59.10-2M</strain>
    </source>
</reference>
<evidence type="ECO:0000259" key="5">
    <source>
        <dbReference type="SMART" id="SM00421"/>
    </source>
</evidence>
<name>A0A2N3I961_9BACT</name>
<dbReference type="Gene3D" id="1.10.1740.10">
    <property type="match status" value="1"/>
</dbReference>
<dbReference type="InterPro" id="IPR014284">
    <property type="entry name" value="RNA_pol_sigma-70_dom"/>
</dbReference>
<accession>A0A2N3I961</accession>
<keyword evidence="3" id="KW-0731">Sigma factor</keyword>
<dbReference type="EMBL" id="MVDE01000012">
    <property type="protein sequence ID" value="PKQ66846.1"/>
    <property type="molecule type" value="Genomic_DNA"/>
</dbReference>
<protein>
    <recommendedName>
        <fullName evidence="5">HTH luxR-type domain-containing protein</fullName>
    </recommendedName>
</protein>
<dbReference type="NCBIfam" id="TIGR02937">
    <property type="entry name" value="sigma70-ECF"/>
    <property type="match status" value="1"/>
</dbReference>
<comment type="caution">
    <text evidence="6">The sequence shown here is derived from an EMBL/GenBank/DDBJ whole genome shotgun (WGS) entry which is preliminary data.</text>
</comment>
<evidence type="ECO:0000256" key="1">
    <source>
        <dbReference type="ARBA" id="ARBA00010641"/>
    </source>
</evidence>
<dbReference type="InterPro" id="IPR036388">
    <property type="entry name" value="WH-like_DNA-bd_sf"/>
</dbReference>
<dbReference type="Gene3D" id="1.10.10.10">
    <property type="entry name" value="Winged helix-like DNA-binding domain superfamily/Winged helix DNA-binding domain"/>
    <property type="match status" value="1"/>
</dbReference>
<dbReference type="InterPro" id="IPR014327">
    <property type="entry name" value="RNA_pol_sigma70_bacteroid"/>
</dbReference>
<dbReference type="GO" id="GO:0006352">
    <property type="term" value="P:DNA-templated transcription initiation"/>
    <property type="evidence" value="ECO:0007669"/>
    <property type="project" value="InterPro"/>
</dbReference>
<dbReference type="InterPro" id="IPR013324">
    <property type="entry name" value="RNA_pol_sigma_r3/r4-like"/>
</dbReference>
<dbReference type="SUPFAM" id="SSF88946">
    <property type="entry name" value="Sigma2 domain of RNA polymerase sigma factors"/>
    <property type="match status" value="1"/>
</dbReference>
<sequence length="179" mass="21206">MELIHNLNDGNRIVFNQLFKKYYSGLCSFASNYISNQDLIEDFVQESFIKLWEKRKSVESISAMKGFLHVVIRNKCLNHIRDSKKIFLLADEEYKQLLSEDFFLEKIIEEEYYSQLYQLIKTLPPRTQEVLNLSMRGLNQSEISEELDIEISTVKSHKKLAYKILRKGFEVFVFAMMLN</sequence>
<evidence type="ECO:0000256" key="4">
    <source>
        <dbReference type="ARBA" id="ARBA00023163"/>
    </source>
</evidence>
<dbReference type="PANTHER" id="PTHR43133">
    <property type="entry name" value="RNA POLYMERASE ECF-TYPE SIGMA FACTO"/>
    <property type="match status" value="1"/>
</dbReference>
<evidence type="ECO:0000256" key="3">
    <source>
        <dbReference type="ARBA" id="ARBA00023082"/>
    </source>
</evidence>
<evidence type="ECO:0000313" key="7">
    <source>
        <dbReference type="Proteomes" id="UP000233618"/>
    </source>
</evidence>